<gene>
    <name evidence="2" type="ORF">RRG08_063188</name>
</gene>
<evidence type="ECO:0000313" key="2">
    <source>
        <dbReference type="EMBL" id="KAK3756996.1"/>
    </source>
</evidence>
<reference evidence="2" key="1">
    <citation type="journal article" date="2023" name="G3 (Bethesda)">
        <title>A reference genome for the long-term kleptoplast-retaining sea slug Elysia crispata morphotype clarki.</title>
        <authorList>
            <person name="Eastman K.E."/>
            <person name="Pendleton A.L."/>
            <person name="Shaikh M.A."/>
            <person name="Suttiyut T."/>
            <person name="Ogas R."/>
            <person name="Tomko P."/>
            <person name="Gavelis G."/>
            <person name="Widhalm J.R."/>
            <person name="Wisecaver J.H."/>
        </authorList>
    </citation>
    <scope>NUCLEOTIDE SEQUENCE</scope>
    <source>
        <strain evidence="2">ECLA1</strain>
    </source>
</reference>
<proteinExistence type="predicted"/>
<dbReference type="Proteomes" id="UP001283361">
    <property type="component" value="Unassembled WGS sequence"/>
</dbReference>
<dbReference type="AlphaFoldDB" id="A0AAE0YUF4"/>
<protein>
    <submittedName>
        <fullName evidence="2">Uncharacterized protein</fullName>
    </submittedName>
</protein>
<sequence>MADDWCSGTICLQSRSLMTSDGTLFLRSEVLPPDQDKSRKHISHEAQQEDPCGSCISCEHTLTQNRSSSAEPSVKQECSESRFSPIFKSSSSI</sequence>
<feature type="compositionally biased region" description="Low complexity" evidence="1">
    <location>
        <begin position="81"/>
        <end position="93"/>
    </location>
</feature>
<name>A0AAE0YUF4_9GAST</name>
<organism evidence="2 3">
    <name type="scientific">Elysia crispata</name>
    <name type="common">lettuce slug</name>
    <dbReference type="NCBI Taxonomy" id="231223"/>
    <lineage>
        <taxon>Eukaryota</taxon>
        <taxon>Metazoa</taxon>
        <taxon>Spiralia</taxon>
        <taxon>Lophotrochozoa</taxon>
        <taxon>Mollusca</taxon>
        <taxon>Gastropoda</taxon>
        <taxon>Heterobranchia</taxon>
        <taxon>Euthyneura</taxon>
        <taxon>Panpulmonata</taxon>
        <taxon>Sacoglossa</taxon>
        <taxon>Placobranchoidea</taxon>
        <taxon>Plakobranchidae</taxon>
        <taxon>Elysia</taxon>
    </lineage>
</organism>
<evidence type="ECO:0000313" key="3">
    <source>
        <dbReference type="Proteomes" id="UP001283361"/>
    </source>
</evidence>
<comment type="caution">
    <text evidence="2">The sequence shown here is derived from an EMBL/GenBank/DDBJ whole genome shotgun (WGS) entry which is preliminary data.</text>
</comment>
<evidence type="ECO:0000256" key="1">
    <source>
        <dbReference type="SAM" id="MobiDB-lite"/>
    </source>
</evidence>
<keyword evidence="3" id="KW-1185">Reference proteome</keyword>
<feature type="region of interest" description="Disordered" evidence="1">
    <location>
        <begin position="64"/>
        <end position="93"/>
    </location>
</feature>
<dbReference type="EMBL" id="JAWDGP010005428">
    <property type="protein sequence ID" value="KAK3756996.1"/>
    <property type="molecule type" value="Genomic_DNA"/>
</dbReference>
<accession>A0AAE0YUF4</accession>